<dbReference type="Proteomes" id="UP001642540">
    <property type="component" value="Unassembled WGS sequence"/>
</dbReference>
<protein>
    <submittedName>
        <fullName evidence="2">Uncharacterized protein</fullName>
    </submittedName>
</protein>
<name>A0ABP1QZY8_9HEXA</name>
<sequence length="203" mass="21928">MPHSHDLFGPDVGHNSPYRNSIRGLIQSQEQEKLTLPSTSSNGHSSSLDFCEDSNSIESINSTTINTDTTATAKDLIQHGGGFAVPTGLKVVSLVSMLTAITLIVASSFLLYRSNETLLAFLKAAPATISLLSQVNSLFGGTASIVDEVQSQEKYLRILIMCSAILIATGVVQLICNLWFFFKMNAPCVTRCISKTDEFFCGN</sequence>
<evidence type="ECO:0000313" key="2">
    <source>
        <dbReference type="EMBL" id="CAL8112968.1"/>
    </source>
</evidence>
<feature type="transmembrane region" description="Helical" evidence="1">
    <location>
        <begin position="124"/>
        <end position="146"/>
    </location>
</feature>
<accession>A0ABP1QZY8</accession>
<comment type="caution">
    <text evidence="2">The sequence shown here is derived from an EMBL/GenBank/DDBJ whole genome shotgun (WGS) entry which is preliminary data.</text>
</comment>
<reference evidence="2 3" key="1">
    <citation type="submission" date="2024-08" db="EMBL/GenBank/DDBJ databases">
        <authorList>
            <person name="Cucini C."/>
            <person name="Frati F."/>
        </authorList>
    </citation>
    <scope>NUCLEOTIDE SEQUENCE [LARGE SCALE GENOMIC DNA]</scope>
</reference>
<evidence type="ECO:0000313" key="3">
    <source>
        <dbReference type="Proteomes" id="UP001642540"/>
    </source>
</evidence>
<organism evidence="2 3">
    <name type="scientific">Orchesella dallaii</name>
    <dbReference type="NCBI Taxonomy" id="48710"/>
    <lineage>
        <taxon>Eukaryota</taxon>
        <taxon>Metazoa</taxon>
        <taxon>Ecdysozoa</taxon>
        <taxon>Arthropoda</taxon>
        <taxon>Hexapoda</taxon>
        <taxon>Collembola</taxon>
        <taxon>Entomobryomorpha</taxon>
        <taxon>Entomobryoidea</taxon>
        <taxon>Orchesellidae</taxon>
        <taxon>Orchesellinae</taxon>
        <taxon>Orchesella</taxon>
    </lineage>
</organism>
<feature type="transmembrane region" description="Helical" evidence="1">
    <location>
        <begin position="158"/>
        <end position="182"/>
    </location>
</feature>
<keyword evidence="1" id="KW-0812">Transmembrane</keyword>
<feature type="transmembrane region" description="Helical" evidence="1">
    <location>
        <begin position="91"/>
        <end position="112"/>
    </location>
</feature>
<proteinExistence type="predicted"/>
<keyword evidence="1" id="KW-1133">Transmembrane helix</keyword>
<dbReference type="EMBL" id="CAXLJM020000049">
    <property type="protein sequence ID" value="CAL8112968.1"/>
    <property type="molecule type" value="Genomic_DNA"/>
</dbReference>
<keyword evidence="1" id="KW-0472">Membrane</keyword>
<evidence type="ECO:0000256" key="1">
    <source>
        <dbReference type="SAM" id="Phobius"/>
    </source>
</evidence>
<keyword evidence="3" id="KW-1185">Reference proteome</keyword>
<gene>
    <name evidence="2" type="ORF">ODALV1_LOCUS15859</name>
</gene>